<keyword evidence="2 4" id="KW-0804">Transcription</keyword>
<dbReference type="HAMAP" id="MF_00261">
    <property type="entry name" value="RNApol_arch_Rpo11"/>
    <property type="match status" value="1"/>
</dbReference>
<dbReference type="PANTHER" id="PTHR13946">
    <property type="entry name" value="DNA-DIRECTED RNA POLYMERASE I,II,III"/>
    <property type="match status" value="1"/>
</dbReference>
<name>D9Q2R4_ACIS3</name>
<dbReference type="GO" id="GO:0003677">
    <property type="term" value="F:DNA binding"/>
    <property type="evidence" value="ECO:0007669"/>
    <property type="project" value="InterPro"/>
</dbReference>
<evidence type="ECO:0000313" key="6">
    <source>
        <dbReference type="EMBL" id="ADL19602.1"/>
    </source>
</evidence>
<dbReference type="GO" id="GO:0005737">
    <property type="term" value="C:cytoplasm"/>
    <property type="evidence" value="ECO:0007669"/>
    <property type="project" value="UniProtKB-SubCell"/>
</dbReference>
<keyword evidence="1 4" id="KW-0240">DNA-directed RNA polymerase</keyword>
<dbReference type="PROSITE" id="PS01154">
    <property type="entry name" value="RNA_POL_L_13KD"/>
    <property type="match status" value="1"/>
</dbReference>
<reference evidence="6 7" key="1">
    <citation type="journal article" date="2010" name="Appl. Environ. Microbiol.">
        <title>The genome sequence of the crenarchaeon Acidilobus saccharovorans supports a new order, Acidilobales, and suggests an important ecological role in terrestrial acidic hot springs.</title>
        <authorList>
            <person name="Mardanov A.V."/>
            <person name="Svetlitchnyi V.A."/>
            <person name="Beletsky A.V."/>
            <person name="Prokofeva M.I."/>
            <person name="Bonch-Osmolovskaya E.A."/>
            <person name="Ravin N.V."/>
            <person name="Skryabin K.G."/>
        </authorList>
    </citation>
    <scope>NUCLEOTIDE SEQUENCE [LARGE SCALE GENOMIC DNA]</scope>
    <source>
        <strain evidence="7">DSM 16705 / JCM 18335 / VKM B-2471 / 345-15</strain>
    </source>
</reference>
<protein>
    <recommendedName>
        <fullName evidence="4">DNA-directed RNA polymerase subunit Rpo11</fullName>
        <ecNumber evidence="4">2.7.7.6</ecNumber>
    </recommendedName>
    <alternativeName>
        <fullName evidence="4">DNA-directed RNA polymerase subunit L</fullName>
    </alternativeName>
</protein>
<evidence type="ECO:0000256" key="4">
    <source>
        <dbReference type="HAMAP-Rule" id="MF_00261"/>
    </source>
</evidence>
<dbReference type="GO" id="GO:0000428">
    <property type="term" value="C:DNA-directed RNA polymerase complex"/>
    <property type="evidence" value="ECO:0007669"/>
    <property type="project" value="UniProtKB-KW"/>
</dbReference>
<dbReference type="GeneID" id="9499451"/>
<evidence type="ECO:0000313" key="7">
    <source>
        <dbReference type="Proteomes" id="UP000000346"/>
    </source>
</evidence>
<keyword evidence="4 6" id="KW-0808">Transferase</keyword>
<dbReference type="EC" id="2.7.7.6" evidence="4"/>
<proteinExistence type="inferred from homology"/>
<dbReference type="RefSeq" id="WP_013267114.1">
    <property type="nucleotide sequence ID" value="NC_014374.1"/>
</dbReference>
<keyword evidence="7" id="KW-1185">Reference proteome</keyword>
<accession>D9Q2R4</accession>
<dbReference type="Proteomes" id="UP000000346">
    <property type="component" value="Chromosome"/>
</dbReference>
<dbReference type="FunCoup" id="D9Q2R4">
    <property type="interactions" value="107"/>
</dbReference>
<dbReference type="GO" id="GO:0006351">
    <property type="term" value="P:DNA-templated transcription"/>
    <property type="evidence" value="ECO:0007669"/>
    <property type="project" value="UniProtKB-UniRule"/>
</dbReference>
<comment type="subunit">
    <text evidence="4">Part of the RNA polymerase complex.</text>
</comment>
<dbReference type="CDD" id="cd06927">
    <property type="entry name" value="RNAP_L"/>
    <property type="match status" value="1"/>
</dbReference>
<evidence type="ECO:0000256" key="3">
    <source>
        <dbReference type="ARBA" id="ARBA00025751"/>
    </source>
</evidence>
<dbReference type="HOGENOM" id="CLU_090381_5_1_2"/>
<dbReference type="GO" id="GO:0046983">
    <property type="term" value="F:protein dimerization activity"/>
    <property type="evidence" value="ECO:0007669"/>
    <property type="project" value="InterPro"/>
</dbReference>
<dbReference type="InterPro" id="IPR008193">
    <property type="entry name" value="RNA_pol_Rpb11_13-16kDa_CS"/>
</dbReference>
<feature type="domain" description="DNA-directed RNA polymerase RBP11-like dimerisation" evidence="5">
    <location>
        <begin position="15"/>
        <end position="86"/>
    </location>
</feature>
<sequence length="101" mass="11698">MTDDLKIYRSGNSYVIEIENEDHTLGNLLSSTLAGVKGVVDAYYELEHPLFRRIKVYVRLEDGYDIKEVLREALNRIKDMNEAFRKEFIEQAKSLGVEDLS</sequence>
<comment type="similarity">
    <text evidence="3 4">Belongs to the archaeal Rpo11/eukaryotic RPB11/RPC19 RNA polymerase subunit family.</text>
</comment>
<comment type="subcellular location">
    <subcellularLocation>
        <location evidence="4">Cytoplasm</location>
    </subcellularLocation>
</comment>
<organism evidence="6 7">
    <name type="scientific">Acidilobus saccharovorans (strain DSM 16705 / JCM 18335 / VKM B-2471 / 345-15)</name>
    <dbReference type="NCBI Taxonomy" id="666510"/>
    <lineage>
        <taxon>Archaea</taxon>
        <taxon>Thermoproteota</taxon>
        <taxon>Thermoprotei</taxon>
        <taxon>Acidilobales</taxon>
        <taxon>Acidilobaceae</taxon>
        <taxon>Acidilobus</taxon>
    </lineage>
</organism>
<dbReference type="GO" id="GO:0003899">
    <property type="term" value="F:DNA-directed RNA polymerase activity"/>
    <property type="evidence" value="ECO:0007669"/>
    <property type="project" value="UniProtKB-UniRule"/>
</dbReference>
<comment type="function">
    <text evidence="4">DNA-dependent RNA polymerase (RNAP) catalyzes the transcription of DNA into RNA using the four ribonucleoside triphosphates as substrates.</text>
</comment>
<dbReference type="OrthoDB" id="24205at2157"/>
<dbReference type="KEGG" id="asc:ASAC_1197"/>
<keyword evidence="4" id="KW-0963">Cytoplasm</keyword>
<keyword evidence="4 6" id="KW-0548">Nucleotidyltransferase</keyword>
<dbReference type="eggNOG" id="arCOG04111">
    <property type="taxonomic scope" value="Archaea"/>
</dbReference>
<dbReference type="InParanoid" id="D9Q2R4"/>
<dbReference type="PANTHER" id="PTHR13946:SF28">
    <property type="entry name" value="DNA-DIRECTED RNA POLYMERASES I AND III SUBUNIT RPAC2"/>
    <property type="match status" value="1"/>
</dbReference>
<dbReference type="EMBL" id="CP001742">
    <property type="protein sequence ID" value="ADL19602.1"/>
    <property type="molecule type" value="Genomic_DNA"/>
</dbReference>
<evidence type="ECO:0000259" key="5">
    <source>
        <dbReference type="Pfam" id="PF13656"/>
    </source>
</evidence>
<evidence type="ECO:0000256" key="1">
    <source>
        <dbReference type="ARBA" id="ARBA00022478"/>
    </source>
</evidence>
<dbReference type="InterPro" id="IPR022905">
    <property type="entry name" value="Rpo11-like"/>
</dbReference>
<dbReference type="Pfam" id="PF13656">
    <property type="entry name" value="RNA_pol_L_2"/>
    <property type="match status" value="1"/>
</dbReference>
<dbReference type="SUPFAM" id="SSF55257">
    <property type="entry name" value="RBP11-like subunits of RNA polymerase"/>
    <property type="match status" value="1"/>
</dbReference>
<dbReference type="AlphaFoldDB" id="D9Q2R4"/>
<evidence type="ECO:0000256" key="2">
    <source>
        <dbReference type="ARBA" id="ARBA00023163"/>
    </source>
</evidence>
<dbReference type="STRING" id="666510.ASAC_1197"/>
<dbReference type="InterPro" id="IPR036603">
    <property type="entry name" value="RBP11-like"/>
</dbReference>
<dbReference type="InterPro" id="IPR009025">
    <property type="entry name" value="RBP11-like_dimer"/>
</dbReference>
<gene>
    <name evidence="4" type="primary">rpo11</name>
    <name evidence="4" type="synonym">rpoL</name>
    <name evidence="6" type="ordered locus">ASAC_1197</name>
</gene>
<comment type="catalytic activity">
    <reaction evidence="4">
        <text>RNA(n) + a ribonucleoside 5'-triphosphate = RNA(n+1) + diphosphate</text>
        <dbReference type="Rhea" id="RHEA:21248"/>
        <dbReference type="Rhea" id="RHEA-COMP:14527"/>
        <dbReference type="Rhea" id="RHEA-COMP:17342"/>
        <dbReference type="ChEBI" id="CHEBI:33019"/>
        <dbReference type="ChEBI" id="CHEBI:61557"/>
        <dbReference type="ChEBI" id="CHEBI:140395"/>
        <dbReference type="EC" id="2.7.7.6"/>
    </reaction>
</comment>
<dbReference type="Gene3D" id="3.30.1360.10">
    <property type="entry name" value="RNA polymerase, RBP11-like subunit"/>
    <property type="match status" value="1"/>
</dbReference>